<dbReference type="PROSITE" id="PS50075">
    <property type="entry name" value="CARRIER"/>
    <property type="match status" value="1"/>
</dbReference>
<dbReference type="RefSeq" id="WP_377255255.1">
    <property type="nucleotide sequence ID" value="NZ_JBHMAA010000003.1"/>
</dbReference>
<dbReference type="InterPro" id="IPR010071">
    <property type="entry name" value="AA_adenyl_dom"/>
</dbReference>
<dbReference type="Gene3D" id="3.40.109.10">
    <property type="entry name" value="NADH Oxidase"/>
    <property type="match status" value="1"/>
</dbReference>
<gene>
    <name evidence="4" type="ORF">ACFFP0_01830</name>
</gene>
<dbReference type="Gene3D" id="3.30.300.30">
    <property type="match status" value="2"/>
</dbReference>
<evidence type="ECO:0000259" key="3">
    <source>
        <dbReference type="PROSITE" id="PS50075"/>
    </source>
</evidence>
<dbReference type="InterPro" id="IPR020806">
    <property type="entry name" value="PKS_PP-bd"/>
</dbReference>
<dbReference type="Pfam" id="PF00550">
    <property type="entry name" value="PP-binding"/>
    <property type="match status" value="1"/>
</dbReference>
<dbReference type="InterPro" id="IPR036736">
    <property type="entry name" value="ACP-like_sf"/>
</dbReference>
<evidence type="ECO:0000256" key="2">
    <source>
        <dbReference type="ARBA" id="ARBA00022553"/>
    </source>
</evidence>
<dbReference type="Gene3D" id="1.10.1200.10">
    <property type="entry name" value="ACP-like"/>
    <property type="match status" value="1"/>
</dbReference>
<dbReference type="SMART" id="SM01294">
    <property type="entry name" value="PKS_PP_betabranch"/>
    <property type="match status" value="1"/>
</dbReference>
<feature type="domain" description="Carrier" evidence="3">
    <location>
        <begin position="950"/>
        <end position="1025"/>
    </location>
</feature>
<dbReference type="SUPFAM" id="SSF53474">
    <property type="entry name" value="alpha/beta-Hydrolases"/>
    <property type="match status" value="1"/>
</dbReference>
<dbReference type="SUPFAM" id="SSF47336">
    <property type="entry name" value="ACP-like"/>
    <property type="match status" value="1"/>
</dbReference>
<dbReference type="NCBIfam" id="TIGR01733">
    <property type="entry name" value="AA-adenyl-dom"/>
    <property type="match status" value="1"/>
</dbReference>
<evidence type="ECO:0000313" key="5">
    <source>
        <dbReference type="Proteomes" id="UP001589692"/>
    </source>
</evidence>
<protein>
    <submittedName>
        <fullName evidence="4">Amino acid adenylation domain-containing protein</fullName>
    </submittedName>
</protein>
<reference evidence="4 5" key="1">
    <citation type="submission" date="2024-09" db="EMBL/GenBank/DDBJ databases">
        <authorList>
            <person name="Sun Q."/>
            <person name="Mori K."/>
        </authorList>
    </citation>
    <scope>NUCLEOTIDE SEQUENCE [LARGE SCALE GENOMIC DNA]</scope>
    <source>
        <strain evidence="4 5">TBRC 4938</strain>
    </source>
</reference>
<keyword evidence="2" id="KW-0597">Phosphoprotein</keyword>
<organism evidence="4 5">
    <name type="scientific">Rhizobium puerariae</name>
    <dbReference type="NCBI Taxonomy" id="1585791"/>
    <lineage>
        <taxon>Bacteria</taxon>
        <taxon>Pseudomonadati</taxon>
        <taxon>Pseudomonadota</taxon>
        <taxon>Alphaproteobacteria</taxon>
        <taxon>Hyphomicrobiales</taxon>
        <taxon>Rhizobiaceae</taxon>
        <taxon>Rhizobium/Agrobacterium group</taxon>
        <taxon>Rhizobium</taxon>
    </lineage>
</organism>
<dbReference type="InterPro" id="IPR042099">
    <property type="entry name" value="ANL_N_sf"/>
</dbReference>
<dbReference type="InterPro" id="IPR045851">
    <property type="entry name" value="AMP-bd_C_sf"/>
</dbReference>
<dbReference type="CDD" id="cd02142">
    <property type="entry name" value="McbC_SagB-like_oxidoreductase"/>
    <property type="match status" value="1"/>
</dbReference>
<dbReference type="SUPFAM" id="SSF56801">
    <property type="entry name" value="Acetyl-CoA synthetase-like"/>
    <property type="match status" value="1"/>
</dbReference>
<comment type="caution">
    <text evidence="4">The sequence shown here is derived from an EMBL/GenBank/DDBJ whole genome shotgun (WGS) entry which is preliminary data.</text>
</comment>
<dbReference type="SMART" id="SM00823">
    <property type="entry name" value="PKS_PP"/>
    <property type="match status" value="1"/>
</dbReference>
<dbReference type="InterPro" id="IPR000415">
    <property type="entry name" value="Nitroreductase-like"/>
</dbReference>
<dbReference type="PANTHER" id="PTHR45527:SF1">
    <property type="entry name" value="FATTY ACID SYNTHASE"/>
    <property type="match status" value="1"/>
</dbReference>
<dbReference type="InterPro" id="IPR020845">
    <property type="entry name" value="AMP-binding_CS"/>
</dbReference>
<dbReference type="Gene3D" id="3.40.50.1820">
    <property type="entry name" value="alpha/beta hydrolase"/>
    <property type="match status" value="1"/>
</dbReference>
<dbReference type="CDD" id="cd05930">
    <property type="entry name" value="A_NRPS"/>
    <property type="match status" value="1"/>
</dbReference>
<dbReference type="Gene3D" id="3.40.50.12780">
    <property type="entry name" value="N-terminal domain of ligase-like"/>
    <property type="match status" value="1"/>
</dbReference>
<dbReference type="Pfam" id="PF00975">
    <property type="entry name" value="Thioesterase"/>
    <property type="match status" value="1"/>
</dbReference>
<dbReference type="InterPro" id="IPR029058">
    <property type="entry name" value="AB_hydrolase_fold"/>
</dbReference>
<accession>A0ABV6AAB8</accession>
<evidence type="ECO:0000313" key="4">
    <source>
        <dbReference type="EMBL" id="MFB9947564.1"/>
    </source>
</evidence>
<proteinExistence type="predicted"/>
<dbReference type="InterPro" id="IPR001031">
    <property type="entry name" value="Thioesterase"/>
</dbReference>
<sequence>MTTSSSLPISVQTRDFDPLHSFSVEPPRSLVELLLHQVRCRGDEIAVSDDTSALRYRDLAQAAARIGNELKRAGVDAGAPVGLFVESSADMMVGLWGILFSGGAYLPLGTDYPVDRLTYMIRDAGINVIVTQEKLRDKLTAMILPGVQVVAIDSLSDSIHPVDSLDEIVAPEVRGSDLAYMIYTSGTTGAPKGVGISQTAILNQLAWLQSEQQLGAGEIILQKTPASFDAAQWELLAAACGAQVVMGRSGVYRDPPAIIEQIRKHRVTMLQGVPTLLQALVDVPEFAQCTTLTQVFSGGEALTRKLSARIFEARPGCRLVNLYGPTECTINATSFTVDPATLETAADIIPIGLPVANTTCHVLNDTLEEAGDDEPGELYIGGPQLAQGYHKREDLTDQRFIHWFDRAKGIPTRLYKTGDLVHRSRDGVLIFQGRADNQVKFRGYRIELDEIRVAIENHDWVKSAGVFVKPHPRTQQPMLAAGIELNPREAQLMDQGNAESHHRSKKSRLQVRAQLSDGGLRTPDELRGRVTIKLAGAEATPAQRQLAFARKTYRFFEGGETTVDNLLDLLALPERKPVETKGLNNLTAETLGSLLRNLGQFTSPERLLPKLAYASPGALYATQIYLEVSGVAGLDAGFYYYHPARHELIRTGSPAVVAEPRLRLHFVGKTKAIEPVYKNNIREVLEFETGHILGLLDHVLPEYGLGVGAGHAEPDAMKHFDCAEGHTYLAAYDIVAHDERQTQIPLDFYLQTHGDRIAGLAQGQYIHRDGALVPFSRHILEPRHVIAINQRVYERASGMISMVSRNPDSWHAYIDLGRALQRVQHNDCGIGAMSSGYSSKSGNDLAAVVRLRDILAERGVKADACYTAVFGKISAEQQAHQGMHEDSVHMEGPAELIRKDLQATLPDYMVPSKITLIARMPHSASGKVDVNALKALPEFQDSDSEREIVAPRNQTEEQLADIWSKEIGIDDISVHDDFFEIGGDSLMAVQLVLGINKTLGVDLPVQVLFEDSTIAHLARRLDADGARNAVSRAVTLKKGSGKPIFCWPGLGGYPMNLRHLVNALGTPRPFLGVQALGVNTGENICHSIHEMSLRDTLLIRDIQPEGPYTLWGYSFGARVAYETAWHLEQAGEEVAELILIAPGSPQLPGGDPVRGDIATLFRGASFLTILYSVFFQTIAPERVASVVATVRDEKAFVDFVAAEKPDLDIGVIARITRLVAQTYTPEYGLQMEERELLAPVRLFKARGDNFSFLEQAVGMLRQPASVVPLSPDHYELLKQGGVEELVQAIRRHAPAWQPPRSEQREAERV</sequence>
<dbReference type="PROSITE" id="PS00455">
    <property type="entry name" value="AMP_BINDING"/>
    <property type="match status" value="1"/>
</dbReference>
<dbReference type="InterPro" id="IPR009081">
    <property type="entry name" value="PP-bd_ACP"/>
</dbReference>
<dbReference type="Pfam" id="PF00501">
    <property type="entry name" value="AMP-binding"/>
    <property type="match status" value="1"/>
</dbReference>
<name>A0ABV6AAB8_9HYPH</name>
<keyword evidence="5" id="KW-1185">Reference proteome</keyword>
<evidence type="ECO:0000256" key="1">
    <source>
        <dbReference type="ARBA" id="ARBA00022450"/>
    </source>
</evidence>
<keyword evidence="1" id="KW-0596">Phosphopantetheine</keyword>
<dbReference type="EMBL" id="JBHMAA010000003">
    <property type="protein sequence ID" value="MFB9947564.1"/>
    <property type="molecule type" value="Genomic_DNA"/>
</dbReference>
<dbReference type="InterPro" id="IPR000873">
    <property type="entry name" value="AMP-dep_synth/lig_dom"/>
</dbReference>
<dbReference type="PANTHER" id="PTHR45527">
    <property type="entry name" value="NONRIBOSOMAL PEPTIDE SYNTHETASE"/>
    <property type="match status" value="1"/>
</dbReference>
<dbReference type="Proteomes" id="UP001589692">
    <property type="component" value="Unassembled WGS sequence"/>
</dbReference>